<evidence type="ECO:0000313" key="1">
    <source>
        <dbReference type="EMBL" id="JAH43387.1"/>
    </source>
</evidence>
<dbReference type="AlphaFoldDB" id="A0A0E9SQ74"/>
<accession>A0A0E9SQ74</accession>
<reference evidence="1" key="1">
    <citation type="submission" date="2014-11" db="EMBL/GenBank/DDBJ databases">
        <authorList>
            <person name="Amaro Gonzalez C."/>
        </authorList>
    </citation>
    <scope>NUCLEOTIDE SEQUENCE</scope>
</reference>
<protein>
    <submittedName>
        <fullName evidence="1">Uncharacterized protein</fullName>
    </submittedName>
</protein>
<sequence>MCHLKPYEHCSSVMDLCILMGKTFSIPDGCSIYC</sequence>
<proteinExistence type="predicted"/>
<name>A0A0E9SQ74_ANGAN</name>
<reference evidence="1" key="2">
    <citation type="journal article" date="2015" name="Fish Shellfish Immunol.">
        <title>Early steps in the European eel (Anguilla anguilla)-Vibrio vulnificus interaction in the gills: Role of the RtxA13 toxin.</title>
        <authorList>
            <person name="Callol A."/>
            <person name="Pajuelo D."/>
            <person name="Ebbesson L."/>
            <person name="Teles M."/>
            <person name="MacKenzie S."/>
            <person name="Amaro C."/>
        </authorList>
    </citation>
    <scope>NUCLEOTIDE SEQUENCE</scope>
</reference>
<organism evidence="1">
    <name type="scientific">Anguilla anguilla</name>
    <name type="common">European freshwater eel</name>
    <name type="synonym">Muraena anguilla</name>
    <dbReference type="NCBI Taxonomy" id="7936"/>
    <lineage>
        <taxon>Eukaryota</taxon>
        <taxon>Metazoa</taxon>
        <taxon>Chordata</taxon>
        <taxon>Craniata</taxon>
        <taxon>Vertebrata</taxon>
        <taxon>Euteleostomi</taxon>
        <taxon>Actinopterygii</taxon>
        <taxon>Neopterygii</taxon>
        <taxon>Teleostei</taxon>
        <taxon>Anguilliformes</taxon>
        <taxon>Anguillidae</taxon>
        <taxon>Anguilla</taxon>
    </lineage>
</organism>
<dbReference type="EMBL" id="GBXM01065190">
    <property type="protein sequence ID" value="JAH43387.1"/>
    <property type="molecule type" value="Transcribed_RNA"/>
</dbReference>